<dbReference type="InterPro" id="IPR001279">
    <property type="entry name" value="Metallo-B-lactamas"/>
</dbReference>
<dbReference type="GO" id="GO:0017001">
    <property type="term" value="P:antibiotic catabolic process"/>
    <property type="evidence" value="ECO:0007669"/>
    <property type="project" value="UniProtKB-ARBA"/>
</dbReference>
<feature type="signal peptide" evidence="2">
    <location>
        <begin position="1"/>
        <end position="22"/>
    </location>
</feature>
<dbReference type="CDD" id="cd16282">
    <property type="entry name" value="metallo-hydrolase-like_MBL-fold"/>
    <property type="match status" value="1"/>
</dbReference>
<name>A0A9E4N2Z1_9GAMM</name>
<dbReference type="EMBL" id="JAEPDI010000020">
    <property type="protein sequence ID" value="MCG7941104.1"/>
    <property type="molecule type" value="Genomic_DNA"/>
</dbReference>
<dbReference type="PANTHER" id="PTHR42951">
    <property type="entry name" value="METALLO-BETA-LACTAMASE DOMAIN-CONTAINING"/>
    <property type="match status" value="1"/>
</dbReference>
<gene>
    <name evidence="4" type="ORF">JAZ04_19905</name>
</gene>
<dbReference type="SUPFAM" id="SSF56281">
    <property type="entry name" value="Metallo-hydrolase/oxidoreductase"/>
    <property type="match status" value="1"/>
</dbReference>
<evidence type="ECO:0000256" key="2">
    <source>
        <dbReference type="SAM" id="SignalP"/>
    </source>
</evidence>
<dbReference type="PANTHER" id="PTHR42951:SF4">
    <property type="entry name" value="ACYL-COENZYME A THIOESTERASE MBLAC2"/>
    <property type="match status" value="1"/>
</dbReference>
<dbReference type="AlphaFoldDB" id="A0A9E4N2Z1"/>
<evidence type="ECO:0000259" key="3">
    <source>
        <dbReference type="SMART" id="SM00849"/>
    </source>
</evidence>
<feature type="chain" id="PRO_5038986667" evidence="2">
    <location>
        <begin position="23"/>
        <end position="318"/>
    </location>
</feature>
<accession>A0A9E4N2Z1</accession>
<comment type="caution">
    <text evidence="4">The sequence shown here is derived from an EMBL/GenBank/DDBJ whole genome shotgun (WGS) entry which is preliminary data.</text>
</comment>
<dbReference type="InterPro" id="IPR050855">
    <property type="entry name" value="NDM-1-like"/>
</dbReference>
<proteinExistence type="inferred from homology"/>
<organism evidence="4 5">
    <name type="scientific">Candidatus Thiodiazotropha lotti</name>
    <dbReference type="NCBI Taxonomy" id="2792787"/>
    <lineage>
        <taxon>Bacteria</taxon>
        <taxon>Pseudomonadati</taxon>
        <taxon>Pseudomonadota</taxon>
        <taxon>Gammaproteobacteria</taxon>
        <taxon>Chromatiales</taxon>
        <taxon>Sedimenticolaceae</taxon>
        <taxon>Candidatus Thiodiazotropha</taxon>
    </lineage>
</organism>
<comment type="similarity">
    <text evidence="1">Belongs to the metallo-beta-lactamase superfamily. Class-B beta-lactamase family.</text>
</comment>
<dbReference type="Pfam" id="PF00753">
    <property type="entry name" value="Lactamase_B"/>
    <property type="match status" value="1"/>
</dbReference>
<dbReference type="Proteomes" id="UP000886687">
    <property type="component" value="Unassembled WGS sequence"/>
</dbReference>
<evidence type="ECO:0000313" key="4">
    <source>
        <dbReference type="EMBL" id="MCG7941104.1"/>
    </source>
</evidence>
<dbReference type="Gene3D" id="3.60.15.10">
    <property type="entry name" value="Ribonuclease Z/Hydroxyacylglutathione hydrolase-like"/>
    <property type="match status" value="1"/>
</dbReference>
<sequence>MNQLISKSLFLIILFHSISVFAERGAAVEDYAADEITKGVYVIHGPLGVPSVENQGFINNPAFIVGEQGILVVDPGSSVQIGEMVQRQIAKVSDLPVVAVFNTHIHGDHWFANQAFKEANPDVLIFGHETMRKLVEKGEGRSFMQTLMRMTEGAVKGTVEVPPNRSADHGEEIKLAGVSIRIHYQAKAHSHSDIMLELPQQKVIFLGDNVMNKRLGQMDSATFRGNIDAIDMALATSAEFFVPGHGLTGGREVPLRYREYLSRLKSEVAKYYEEGMSDFEMSEAVSQSLAGFHDWIDFDRNVGRHISLAYLEVEAELF</sequence>
<reference evidence="4" key="1">
    <citation type="journal article" date="2021" name="Proc. Natl. Acad. Sci. U.S.A.">
        <title>Global biogeography of chemosynthetic symbionts reveals both localized and globally distributed symbiont groups. .</title>
        <authorList>
            <person name="Osvatic J.T."/>
            <person name="Wilkins L.G.E."/>
            <person name="Leibrecht L."/>
            <person name="Leray M."/>
            <person name="Zauner S."/>
            <person name="Polzin J."/>
            <person name="Camacho Y."/>
            <person name="Gros O."/>
            <person name="van Gils J.A."/>
            <person name="Eisen J.A."/>
            <person name="Petersen J.M."/>
            <person name="Yuen B."/>
        </authorList>
    </citation>
    <scope>NUCLEOTIDE SEQUENCE</scope>
    <source>
        <strain evidence="4">MAGL173</strain>
    </source>
</reference>
<evidence type="ECO:0000313" key="5">
    <source>
        <dbReference type="Proteomes" id="UP000886687"/>
    </source>
</evidence>
<evidence type="ECO:0000256" key="1">
    <source>
        <dbReference type="ARBA" id="ARBA00005250"/>
    </source>
</evidence>
<feature type="domain" description="Metallo-beta-lactamase" evidence="3">
    <location>
        <begin position="58"/>
        <end position="245"/>
    </location>
</feature>
<protein>
    <submittedName>
        <fullName evidence="4">MBL fold metallo-hydrolase</fullName>
    </submittedName>
</protein>
<keyword evidence="2" id="KW-0732">Signal</keyword>
<dbReference type="InterPro" id="IPR036866">
    <property type="entry name" value="RibonucZ/Hydroxyglut_hydro"/>
</dbReference>
<dbReference type="SMART" id="SM00849">
    <property type="entry name" value="Lactamase_B"/>
    <property type="match status" value="1"/>
</dbReference>